<evidence type="ECO:0000256" key="1">
    <source>
        <dbReference type="SAM" id="Phobius"/>
    </source>
</evidence>
<dbReference type="AlphaFoldDB" id="A0AAX6BT79"/>
<evidence type="ECO:0000256" key="2">
    <source>
        <dbReference type="SAM" id="SignalP"/>
    </source>
</evidence>
<keyword evidence="1" id="KW-0472">Membrane</keyword>
<dbReference type="Proteomes" id="UP001165240">
    <property type="component" value="Unassembled WGS sequence"/>
</dbReference>
<dbReference type="RefSeq" id="WP_234943135.1">
    <property type="nucleotide sequence ID" value="NZ_BSYK01000004.1"/>
</dbReference>
<organism evidence="3 4">
    <name type="scientific">Priestia megaterium</name>
    <name type="common">Bacillus megaterium</name>
    <dbReference type="NCBI Taxonomy" id="1404"/>
    <lineage>
        <taxon>Bacteria</taxon>
        <taxon>Bacillati</taxon>
        <taxon>Bacillota</taxon>
        <taxon>Bacilli</taxon>
        <taxon>Bacillales</taxon>
        <taxon>Bacillaceae</taxon>
        <taxon>Priestia</taxon>
    </lineage>
</organism>
<evidence type="ECO:0000313" key="3">
    <source>
        <dbReference type="EMBL" id="GMG76927.1"/>
    </source>
</evidence>
<sequence>MLKKIDGKLKVFSAATAMLLTPTLAYAAPKAIDPEAAISKVLNAVIGVGVGIATLYCAANAIFLIISYMSKQENHDRAELKGKVQYLIILEILACIIGGLIYWVKGLVGY</sequence>
<name>A0AAX6BT79_PRIMG</name>
<feature type="transmembrane region" description="Helical" evidence="1">
    <location>
        <begin position="43"/>
        <end position="66"/>
    </location>
</feature>
<proteinExistence type="predicted"/>
<comment type="caution">
    <text evidence="3">The sequence shown here is derived from an EMBL/GenBank/DDBJ whole genome shotgun (WGS) entry which is preliminary data.</text>
</comment>
<feature type="transmembrane region" description="Helical" evidence="1">
    <location>
        <begin position="86"/>
        <end position="104"/>
    </location>
</feature>
<keyword evidence="2" id="KW-0732">Signal</keyword>
<protein>
    <submittedName>
        <fullName evidence="3">Uncharacterized protein</fullName>
    </submittedName>
</protein>
<dbReference type="EMBL" id="BSYK01000004">
    <property type="protein sequence ID" value="GMG76927.1"/>
    <property type="molecule type" value="Genomic_DNA"/>
</dbReference>
<keyword evidence="1" id="KW-0812">Transmembrane</keyword>
<feature type="chain" id="PRO_5043646300" evidence="2">
    <location>
        <begin position="28"/>
        <end position="110"/>
    </location>
</feature>
<accession>A0AAX6BT79</accession>
<gene>
    <name evidence="3" type="ORF">ShirakiTB12_53960</name>
</gene>
<reference evidence="3" key="1">
    <citation type="journal article" date="2024" name="Appl Microbiol">
        <title>Effect of kuratsuki Bacillus and Priestia on Taste of Sake.</title>
        <authorList>
            <person name="Kobayashi K."/>
            <person name="Nishida H."/>
        </authorList>
    </citation>
    <scope>NUCLEOTIDE SEQUENCE</scope>
    <source>
        <strain evidence="3">B-12</strain>
    </source>
</reference>
<evidence type="ECO:0000313" key="4">
    <source>
        <dbReference type="Proteomes" id="UP001165240"/>
    </source>
</evidence>
<keyword evidence="1" id="KW-1133">Transmembrane helix</keyword>
<feature type="signal peptide" evidence="2">
    <location>
        <begin position="1"/>
        <end position="27"/>
    </location>
</feature>